<dbReference type="OrthoDB" id="8913563at2"/>
<keyword evidence="2" id="KW-1185">Reference proteome</keyword>
<reference evidence="1 2" key="1">
    <citation type="submission" date="2019-02" db="EMBL/GenBank/DDBJ databases">
        <title>Aquabacterium sp. strain KMB7.</title>
        <authorList>
            <person name="Chen W.-M."/>
        </authorList>
    </citation>
    <scope>NUCLEOTIDE SEQUENCE [LARGE SCALE GENOMIC DNA]</scope>
    <source>
        <strain evidence="1 2">KMB7</strain>
    </source>
</reference>
<proteinExistence type="predicted"/>
<dbReference type="EMBL" id="SIXI01000012">
    <property type="protein sequence ID" value="TBO27582.1"/>
    <property type="molecule type" value="Genomic_DNA"/>
</dbReference>
<organism evidence="1 2">
    <name type="scientific">Aquabacterium lacunae</name>
    <dbReference type="NCBI Taxonomy" id="2528630"/>
    <lineage>
        <taxon>Bacteria</taxon>
        <taxon>Pseudomonadati</taxon>
        <taxon>Pseudomonadota</taxon>
        <taxon>Betaproteobacteria</taxon>
        <taxon>Burkholderiales</taxon>
        <taxon>Aquabacterium</taxon>
    </lineage>
</organism>
<accession>A0A4Q9GUE2</accession>
<evidence type="ECO:0000313" key="2">
    <source>
        <dbReference type="Proteomes" id="UP000292120"/>
    </source>
</evidence>
<comment type="caution">
    <text evidence="1">The sequence shown here is derived from an EMBL/GenBank/DDBJ whole genome shotgun (WGS) entry which is preliminary data.</text>
</comment>
<dbReference type="AlphaFoldDB" id="A0A4Q9GUE2"/>
<protein>
    <submittedName>
        <fullName evidence="1">Uncharacterized protein</fullName>
    </submittedName>
</protein>
<evidence type="ECO:0000313" key="1">
    <source>
        <dbReference type="EMBL" id="TBO27582.1"/>
    </source>
</evidence>
<dbReference type="Proteomes" id="UP000292120">
    <property type="component" value="Unassembled WGS sequence"/>
</dbReference>
<gene>
    <name evidence="1" type="ORF">EYS42_16665</name>
</gene>
<name>A0A4Q9GUE2_9BURK</name>
<sequence length="269" mass="30444">MIPPQENHRLLHMLAAEEMRLPDSVKRFSHERVNVRLGAVLTGICQPSQTRGMVAYFLHGDLTGLKQNFYVASRLTLMSFCLDGGSDFSTGWPLFYALLSDNPQIINEMAQATTPYLLEGRDDPRDGAYIIHMQQLAALGDDVALRAKLERLGVSGPKEFRATVPRGQDFFSLLLARDQAGLEELIQRDARRKDNDPLTEDFLSYLGVLEAKLCWLRGIQVQIDHPKVPMALMPIEPLDHYDDEYEFLKPGWVPPPQGVMGKLKRWLGK</sequence>